<dbReference type="EMBL" id="CAICTM010000005">
    <property type="protein sequence ID" value="CAB9496490.1"/>
    <property type="molecule type" value="Genomic_DNA"/>
</dbReference>
<dbReference type="AlphaFoldDB" id="A0A9N8D9N1"/>
<reference evidence="1" key="1">
    <citation type="submission" date="2020-06" db="EMBL/GenBank/DDBJ databases">
        <authorList>
            <consortium name="Plant Systems Biology data submission"/>
        </authorList>
    </citation>
    <scope>NUCLEOTIDE SEQUENCE</scope>
    <source>
        <strain evidence="1">D6</strain>
    </source>
</reference>
<evidence type="ECO:0000313" key="1">
    <source>
        <dbReference type="EMBL" id="CAB9496490.1"/>
    </source>
</evidence>
<gene>
    <name evidence="1" type="ORF">SEMRO_5_G004640.1</name>
</gene>
<keyword evidence="2" id="KW-1185">Reference proteome</keyword>
<proteinExistence type="predicted"/>
<name>A0A9N8D9N1_9STRA</name>
<evidence type="ECO:0000313" key="2">
    <source>
        <dbReference type="Proteomes" id="UP001153069"/>
    </source>
</evidence>
<accession>A0A9N8D9N1</accession>
<dbReference type="Proteomes" id="UP001153069">
    <property type="component" value="Unassembled WGS sequence"/>
</dbReference>
<organism evidence="1 2">
    <name type="scientific">Seminavis robusta</name>
    <dbReference type="NCBI Taxonomy" id="568900"/>
    <lineage>
        <taxon>Eukaryota</taxon>
        <taxon>Sar</taxon>
        <taxon>Stramenopiles</taxon>
        <taxon>Ochrophyta</taxon>
        <taxon>Bacillariophyta</taxon>
        <taxon>Bacillariophyceae</taxon>
        <taxon>Bacillariophycidae</taxon>
        <taxon>Naviculales</taxon>
        <taxon>Naviculaceae</taxon>
        <taxon>Seminavis</taxon>
    </lineage>
</organism>
<protein>
    <submittedName>
        <fullName evidence="1">Uncharacterized protein</fullName>
    </submittedName>
</protein>
<comment type="caution">
    <text evidence="1">The sequence shown here is derived from an EMBL/GenBank/DDBJ whole genome shotgun (WGS) entry which is preliminary data.</text>
</comment>
<sequence>MTATLGIYADLKRGLEESGLPLEEFARSLNAPGKWNQLYLDLTCQTMKHILATKGKPPVSKQECGVVLATFAKITFNKAVVDIWYKKKPTTPGQIATTISKDLYNLLSTPSEKAKFGYAKVEPWEESKLAMCYQNVGRYVRKLPDTYEALFVYTVWDQGDYYELEPHALVRDKATKQVKDITPTLEALKGQPSLPKVCFVEHSCLVNVICSANAIRLQYGFIVEKTKKSKRFGRT</sequence>